<dbReference type="AlphaFoldDB" id="A0AAE0T129"/>
<proteinExistence type="predicted"/>
<sequence>MVHSRVSFPRQSIQGRAGWDSRPVPIPKENIQPQTLGPAIPAPRPDPASWRRIGPFALALPDFVDRLDKYDAVVKDYNATAPENHEFEANTLAFLNSMAL</sequence>
<evidence type="ECO:0000313" key="2">
    <source>
        <dbReference type="EMBL" id="KAK3601661.1"/>
    </source>
</evidence>
<reference evidence="2" key="1">
    <citation type="journal article" date="2021" name="Genome Biol. Evol.">
        <title>A High-Quality Reference Genome for a Parasitic Bivalve with Doubly Uniparental Inheritance (Bivalvia: Unionida).</title>
        <authorList>
            <person name="Smith C.H."/>
        </authorList>
    </citation>
    <scope>NUCLEOTIDE SEQUENCE</scope>
    <source>
        <strain evidence="2">CHS0354</strain>
    </source>
</reference>
<reference evidence="2" key="2">
    <citation type="journal article" date="2021" name="Genome Biol. Evol.">
        <title>Developing a high-quality reference genome for a parasitic bivalve with doubly uniparental inheritance (Bivalvia: Unionida).</title>
        <authorList>
            <person name="Smith C.H."/>
        </authorList>
    </citation>
    <scope>NUCLEOTIDE SEQUENCE</scope>
    <source>
        <strain evidence="2">CHS0354</strain>
        <tissue evidence="2">Mantle</tissue>
    </source>
</reference>
<keyword evidence="3" id="KW-1185">Reference proteome</keyword>
<evidence type="ECO:0000256" key="1">
    <source>
        <dbReference type="SAM" id="MobiDB-lite"/>
    </source>
</evidence>
<protein>
    <submittedName>
        <fullName evidence="2">Uncharacterized protein</fullName>
    </submittedName>
</protein>
<feature type="region of interest" description="Disordered" evidence="1">
    <location>
        <begin position="1"/>
        <end position="47"/>
    </location>
</feature>
<dbReference type="Proteomes" id="UP001195483">
    <property type="component" value="Unassembled WGS sequence"/>
</dbReference>
<comment type="caution">
    <text evidence="2">The sequence shown here is derived from an EMBL/GenBank/DDBJ whole genome shotgun (WGS) entry which is preliminary data.</text>
</comment>
<dbReference type="EMBL" id="JAEAOA010002230">
    <property type="protein sequence ID" value="KAK3601661.1"/>
    <property type="molecule type" value="Genomic_DNA"/>
</dbReference>
<accession>A0AAE0T129</accession>
<evidence type="ECO:0000313" key="3">
    <source>
        <dbReference type="Proteomes" id="UP001195483"/>
    </source>
</evidence>
<name>A0AAE0T129_9BIVA</name>
<gene>
    <name evidence="2" type="ORF">CHS0354_038224</name>
</gene>
<organism evidence="2 3">
    <name type="scientific">Potamilus streckersoni</name>
    <dbReference type="NCBI Taxonomy" id="2493646"/>
    <lineage>
        <taxon>Eukaryota</taxon>
        <taxon>Metazoa</taxon>
        <taxon>Spiralia</taxon>
        <taxon>Lophotrochozoa</taxon>
        <taxon>Mollusca</taxon>
        <taxon>Bivalvia</taxon>
        <taxon>Autobranchia</taxon>
        <taxon>Heteroconchia</taxon>
        <taxon>Palaeoheterodonta</taxon>
        <taxon>Unionida</taxon>
        <taxon>Unionoidea</taxon>
        <taxon>Unionidae</taxon>
        <taxon>Ambleminae</taxon>
        <taxon>Lampsilini</taxon>
        <taxon>Potamilus</taxon>
    </lineage>
</organism>
<reference evidence="2" key="3">
    <citation type="submission" date="2023-05" db="EMBL/GenBank/DDBJ databases">
        <authorList>
            <person name="Smith C.H."/>
        </authorList>
    </citation>
    <scope>NUCLEOTIDE SEQUENCE</scope>
    <source>
        <strain evidence="2">CHS0354</strain>
        <tissue evidence="2">Mantle</tissue>
    </source>
</reference>